<dbReference type="GO" id="GO:0016787">
    <property type="term" value="F:hydrolase activity"/>
    <property type="evidence" value="ECO:0007669"/>
    <property type="project" value="UniProtKB-KW"/>
</dbReference>
<dbReference type="CDD" id="cd00448">
    <property type="entry name" value="YjgF_YER057c_UK114_family"/>
    <property type="match status" value="1"/>
</dbReference>
<proteinExistence type="predicted"/>
<dbReference type="InterPro" id="IPR035959">
    <property type="entry name" value="RutC-like_sf"/>
</dbReference>
<dbReference type="SUPFAM" id="SSF55298">
    <property type="entry name" value="YjgF-like"/>
    <property type="match status" value="1"/>
</dbReference>
<dbReference type="Gene3D" id="3.30.1330.40">
    <property type="entry name" value="RutC-like"/>
    <property type="match status" value="1"/>
</dbReference>
<evidence type="ECO:0000313" key="1">
    <source>
        <dbReference type="EMBL" id="GAA4413837.1"/>
    </source>
</evidence>
<dbReference type="Pfam" id="PF01042">
    <property type="entry name" value="Ribonuc_L-PSP"/>
    <property type="match status" value="1"/>
</dbReference>
<dbReference type="InterPro" id="IPR006175">
    <property type="entry name" value="YjgF/YER057c/UK114"/>
</dbReference>
<protein>
    <submittedName>
        <fullName evidence="1">Rid family hydrolase</fullName>
    </submittedName>
</protein>
<reference evidence="2" key="1">
    <citation type="journal article" date="2019" name="Int. J. Syst. Evol. Microbiol.">
        <title>The Global Catalogue of Microorganisms (GCM) 10K type strain sequencing project: providing services to taxonomists for standard genome sequencing and annotation.</title>
        <authorList>
            <consortium name="The Broad Institute Genomics Platform"/>
            <consortium name="The Broad Institute Genome Sequencing Center for Infectious Disease"/>
            <person name="Wu L."/>
            <person name="Ma J."/>
        </authorList>
    </citation>
    <scope>NUCLEOTIDE SEQUENCE [LARGE SCALE GENOMIC DNA]</scope>
    <source>
        <strain evidence="2">JCM 17925</strain>
    </source>
</reference>
<keyword evidence="2" id="KW-1185">Reference proteome</keyword>
<dbReference type="Proteomes" id="UP001500936">
    <property type="component" value="Unassembled WGS sequence"/>
</dbReference>
<gene>
    <name evidence="1" type="ORF">GCM10023187_42590</name>
</gene>
<comment type="caution">
    <text evidence="1">The sequence shown here is derived from an EMBL/GenBank/DDBJ whole genome shotgun (WGS) entry which is preliminary data.</text>
</comment>
<name>A0ABP8KR14_9BACT</name>
<dbReference type="EMBL" id="BAABHB010000011">
    <property type="protein sequence ID" value="GAA4413837.1"/>
    <property type="molecule type" value="Genomic_DNA"/>
</dbReference>
<keyword evidence="1" id="KW-0378">Hydrolase</keyword>
<organism evidence="1 2">
    <name type="scientific">Nibrella viscosa</name>
    <dbReference type="NCBI Taxonomy" id="1084524"/>
    <lineage>
        <taxon>Bacteria</taxon>
        <taxon>Pseudomonadati</taxon>
        <taxon>Bacteroidota</taxon>
        <taxon>Cytophagia</taxon>
        <taxon>Cytophagales</taxon>
        <taxon>Spirosomataceae</taxon>
        <taxon>Nibrella</taxon>
    </lineage>
</organism>
<accession>A0ABP8KR14</accession>
<dbReference type="PANTHER" id="PTHR43857:SF1">
    <property type="entry name" value="YJGH FAMILY PROTEIN"/>
    <property type="match status" value="1"/>
</dbReference>
<dbReference type="PANTHER" id="PTHR43857">
    <property type="entry name" value="BLR7761 PROTEIN"/>
    <property type="match status" value="1"/>
</dbReference>
<sequence length="121" mass="13834">MHPNQQKGYGYTRAVRIGNTIRISGAVSLDDQGNPTSVGDMESQLKTIYGDLHQTLRHFGCTFDDVVVEHIYTTNMNLLKQYAGERARYYKTRYPLGSWLEVKQLAIPDVLVEIELEAEKR</sequence>
<evidence type="ECO:0000313" key="2">
    <source>
        <dbReference type="Proteomes" id="UP001500936"/>
    </source>
</evidence>